<organism evidence="1 2">
    <name type="scientific">Kistimonas scapharcae</name>
    <dbReference type="NCBI Taxonomy" id="1036133"/>
    <lineage>
        <taxon>Bacteria</taxon>
        <taxon>Pseudomonadati</taxon>
        <taxon>Pseudomonadota</taxon>
        <taxon>Gammaproteobacteria</taxon>
        <taxon>Oceanospirillales</taxon>
        <taxon>Endozoicomonadaceae</taxon>
        <taxon>Kistimonas</taxon>
    </lineage>
</organism>
<evidence type="ECO:0000313" key="2">
    <source>
        <dbReference type="Proteomes" id="UP001500604"/>
    </source>
</evidence>
<protein>
    <submittedName>
        <fullName evidence="1">Uncharacterized protein</fullName>
    </submittedName>
</protein>
<comment type="caution">
    <text evidence="1">The sequence shown here is derived from an EMBL/GenBank/DDBJ whole genome shotgun (WGS) entry which is preliminary data.</text>
</comment>
<dbReference type="Proteomes" id="UP001500604">
    <property type="component" value="Unassembled WGS sequence"/>
</dbReference>
<dbReference type="EMBL" id="BAABFL010000188">
    <property type="protein sequence ID" value="GAA4649613.1"/>
    <property type="molecule type" value="Genomic_DNA"/>
</dbReference>
<gene>
    <name evidence="1" type="ORF">GCM10023116_18880</name>
</gene>
<evidence type="ECO:0000313" key="1">
    <source>
        <dbReference type="EMBL" id="GAA4649613.1"/>
    </source>
</evidence>
<keyword evidence="2" id="KW-1185">Reference proteome</keyword>
<name>A0ABP8V2G1_9GAMM</name>
<reference evidence="2" key="1">
    <citation type="journal article" date="2019" name="Int. J. Syst. Evol. Microbiol.">
        <title>The Global Catalogue of Microorganisms (GCM) 10K type strain sequencing project: providing services to taxonomists for standard genome sequencing and annotation.</title>
        <authorList>
            <consortium name="The Broad Institute Genomics Platform"/>
            <consortium name="The Broad Institute Genome Sequencing Center for Infectious Disease"/>
            <person name="Wu L."/>
            <person name="Ma J."/>
        </authorList>
    </citation>
    <scope>NUCLEOTIDE SEQUENCE [LARGE SCALE GENOMIC DNA]</scope>
    <source>
        <strain evidence="2">JCM 17805</strain>
    </source>
</reference>
<proteinExistence type="predicted"/>
<sequence>MTMTQQVIIEEIKAHRDSGKVLYRGTRVAPLESVLARITGYDQFWVDDNCIWHPAVVESEVWRVTWRTP</sequence>
<accession>A0ABP8V2G1</accession>